<dbReference type="RefSeq" id="WP_061949667.1">
    <property type="nucleotide sequence ID" value="NZ_LTAO01000034.1"/>
</dbReference>
<feature type="transmembrane region" description="Helical" evidence="6">
    <location>
        <begin position="242"/>
        <end position="260"/>
    </location>
</feature>
<evidence type="ECO:0000313" key="8">
    <source>
        <dbReference type="Proteomes" id="UP000075806"/>
    </source>
</evidence>
<feature type="transmembrane region" description="Helical" evidence="6">
    <location>
        <begin position="75"/>
        <end position="94"/>
    </location>
</feature>
<keyword evidence="5 6" id="KW-0472">Membrane</keyword>
<dbReference type="GO" id="GO:0005886">
    <property type="term" value="C:plasma membrane"/>
    <property type="evidence" value="ECO:0007669"/>
    <property type="project" value="UniProtKB-SubCell"/>
</dbReference>
<keyword evidence="4 6" id="KW-1133">Transmembrane helix</keyword>
<dbReference type="InterPro" id="IPR051598">
    <property type="entry name" value="TSUP/Inactive_protease-like"/>
</dbReference>
<dbReference type="PANTHER" id="PTHR43701:SF2">
    <property type="entry name" value="MEMBRANE TRANSPORTER PROTEIN YJNA-RELATED"/>
    <property type="match status" value="1"/>
</dbReference>
<dbReference type="STRING" id="519424.AZF04_10125"/>
<comment type="subcellular location">
    <subcellularLocation>
        <location evidence="6">Cell membrane</location>
        <topology evidence="6">Multi-pass membrane protein</topology>
    </subcellularLocation>
    <subcellularLocation>
        <location evidence="1">Membrane</location>
        <topology evidence="1">Multi-pass membrane protein</topology>
    </subcellularLocation>
</comment>
<dbReference type="OrthoDB" id="9780109at2"/>
<feature type="transmembrane region" description="Helical" evidence="6">
    <location>
        <begin position="215"/>
        <end position="235"/>
    </location>
</feature>
<dbReference type="InterPro" id="IPR002781">
    <property type="entry name" value="TM_pro_TauE-like"/>
</dbReference>
<sequence>MDMTTILLLFLIGLLSGGYGSIIGSGGGFIFVPALLLLFQIDPAIAAGTGLAIVLINSLSALVGYRNEQNIQYKVGFMIGVSALPGSLIGVWLLQMYTSQYFYIVFATFLVGLGVFLFSKNIHFESRHKTNMNLNKEENLTAKTFPIKWLIPFGFMMGILSSYLGIGGGWLIVPVLVYLCRYSIRQATATSIFTLCIYSTFGVSLQIAYNSIDWMIVLCGGIGVIIGSQLGVRFSKWIPNKVIMQMLSLVLILIGFRMYFG</sequence>
<dbReference type="Proteomes" id="UP000075806">
    <property type="component" value="Unassembled WGS sequence"/>
</dbReference>
<name>A0A161PZP6_9BACI</name>
<keyword evidence="3 6" id="KW-0812">Transmembrane</keyword>
<evidence type="ECO:0000256" key="4">
    <source>
        <dbReference type="ARBA" id="ARBA00022989"/>
    </source>
</evidence>
<comment type="caution">
    <text evidence="7">The sequence shown here is derived from an EMBL/GenBank/DDBJ whole genome shotgun (WGS) entry which is preliminary data.</text>
</comment>
<organism evidence="7 8">
    <name type="scientific">Alkalihalobacillus trypoxylicola</name>
    <dbReference type="NCBI Taxonomy" id="519424"/>
    <lineage>
        <taxon>Bacteria</taxon>
        <taxon>Bacillati</taxon>
        <taxon>Bacillota</taxon>
        <taxon>Bacilli</taxon>
        <taxon>Bacillales</taxon>
        <taxon>Bacillaceae</taxon>
        <taxon>Alkalihalobacillus</taxon>
    </lineage>
</organism>
<keyword evidence="6" id="KW-1003">Cell membrane</keyword>
<feature type="transmembrane region" description="Helical" evidence="6">
    <location>
        <begin position="192"/>
        <end position="209"/>
    </location>
</feature>
<feature type="transmembrane region" description="Helical" evidence="6">
    <location>
        <begin position="100"/>
        <end position="119"/>
    </location>
</feature>
<dbReference type="PANTHER" id="PTHR43701">
    <property type="entry name" value="MEMBRANE TRANSPORTER PROTEIN MJ0441-RELATED"/>
    <property type="match status" value="1"/>
</dbReference>
<accession>A0A161PZP6</accession>
<dbReference type="Pfam" id="PF01925">
    <property type="entry name" value="TauE"/>
    <property type="match status" value="1"/>
</dbReference>
<comment type="similarity">
    <text evidence="2 6">Belongs to the 4-toluene sulfonate uptake permease (TSUP) (TC 2.A.102) family.</text>
</comment>
<dbReference type="AlphaFoldDB" id="A0A161PZP6"/>
<evidence type="ECO:0000256" key="5">
    <source>
        <dbReference type="ARBA" id="ARBA00023136"/>
    </source>
</evidence>
<dbReference type="EMBL" id="LTAO01000034">
    <property type="protein sequence ID" value="KYG28245.1"/>
    <property type="molecule type" value="Genomic_DNA"/>
</dbReference>
<reference evidence="7" key="1">
    <citation type="submission" date="2016-02" db="EMBL/GenBank/DDBJ databases">
        <title>Genome sequence of Bacillus trypoxylicola KCTC 13244(T).</title>
        <authorList>
            <person name="Jeong H."/>
            <person name="Park S.-H."/>
            <person name="Choi S.-K."/>
        </authorList>
    </citation>
    <scope>NUCLEOTIDE SEQUENCE [LARGE SCALE GENOMIC DNA]</scope>
    <source>
        <strain evidence="7">KCTC 13244</strain>
    </source>
</reference>
<evidence type="ECO:0000256" key="6">
    <source>
        <dbReference type="RuleBase" id="RU363041"/>
    </source>
</evidence>
<keyword evidence="8" id="KW-1185">Reference proteome</keyword>
<evidence type="ECO:0000256" key="3">
    <source>
        <dbReference type="ARBA" id="ARBA00022692"/>
    </source>
</evidence>
<evidence type="ECO:0000256" key="2">
    <source>
        <dbReference type="ARBA" id="ARBA00009142"/>
    </source>
</evidence>
<gene>
    <name evidence="7" type="ORF">AZF04_10125</name>
</gene>
<evidence type="ECO:0000313" key="7">
    <source>
        <dbReference type="EMBL" id="KYG28245.1"/>
    </source>
</evidence>
<evidence type="ECO:0000256" key="1">
    <source>
        <dbReference type="ARBA" id="ARBA00004141"/>
    </source>
</evidence>
<proteinExistence type="inferred from homology"/>
<feature type="transmembrane region" description="Helical" evidence="6">
    <location>
        <begin position="44"/>
        <end position="63"/>
    </location>
</feature>
<protein>
    <recommendedName>
        <fullName evidence="6">Probable membrane transporter protein</fullName>
    </recommendedName>
</protein>